<gene>
    <name evidence="4" type="ORF">L1049_017416</name>
</gene>
<dbReference type="PANTHER" id="PTHR13068">
    <property type="entry name" value="CGI-12 PROTEIN-RELATED"/>
    <property type="match status" value="1"/>
</dbReference>
<evidence type="ECO:0000313" key="4">
    <source>
        <dbReference type="EMBL" id="KAK9288945.1"/>
    </source>
</evidence>
<organism evidence="4 5">
    <name type="scientific">Liquidambar formosana</name>
    <name type="common">Formosan gum</name>
    <dbReference type="NCBI Taxonomy" id="63359"/>
    <lineage>
        <taxon>Eukaryota</taxon>
        <taxon>Viridiplantae</taxon>
        <taxon>Streptophyta</taxon>
        <taxon>Embryophyta</taxon>
        <taxon>Tracheophyta</taxon>
        <taxon>Spermatophyta</taxon>
        <taxon>Magnoliopsida</taxon>
        <taxon>eudicotyledons</taxon>
        <taxon>Gunneridae</taxon>
        <taxon>Pentapetalae</taxon>
        <taxon>Saxifragales</taxon>
        <taxon>Altingiaceae</taxon>
        <taxon>Liquidambar</taxon>
    </lineage>
</organism>
<proteinExistence type="inferred from homology"/>
<keyword evidence="5" id="KW-1185">Reference proteome</keyword>
<evidence type="ECO:0000256" key="1">
    <source>
        <dbReference type="ARBA" id="ARBA00007692"/>
    </source>
</evidence>
<dbReference type="GO" id="GO:0006353">
    <property type="term" value="P:DNA-templated transcription termination"/>
    <property type="evidence" value="ECO:0007669"/>
    <property type="project" value="UniProtKB-KW"/>
</dbReference>
<dbReference type="EMBL" id="JBBPBK010000003">
    <property type="protein sequence ID" value="KAK9288945.1"/>
    <property type="molecule type" value="Genomic_DNA"/>
</dbReference>
<keyword evidence="2" id="KW-0805">Transcription regulation</keyword>
<dbReference type="InterPro" id="IPR003690">
    <property type="entry name" value="MTERF"/>
</dbReference>
<evidence type="ECO:0000256" key="3">
    <source>
        <dbReference type="ARBA" id="ARBA00022946"/>
    </source>
</evidence>
<protein>
    <submittedName>
        <fullName evidence="4">Uncharacterized protein</fullName>
    </submittedName>
</protein>
<dbReference type="Gene3D" id="1.25.70.10">
    <property type="entry name" value="Transcription termination factor 3, mitochondrial"/>
    <property type="match status" value="1"/>
</dbReference>
<keyword evidence="2" id="KW-0806">Transcription termination</keyword>
<sequence>MTAIKRTSWILAFNLHRYASPNVDVLRDSGVPEASITFLLAIQPATFVTTCDKFKELIEEVKRMGFDSLRLKFVKAIFVLKSMSKSTWDRKGEVYKSWGWYIGKRLSKLL</sequence>
<dbReference type="GO" id="GO:0003676">
    <property type="term" value="F:nucleic acid binding"/>
    <property type="evidence" value="ECO:0007669"/>
    <property type="project" value="InterPro"/>
</dbReference>
<keyword evidence="3" id="KW-0809">Transit peptide</keyword>
<dbReference type="AlphaFoldDB" id="A0AAP0S153"/>
<evidence type="ECO:0000313" key="5">
    <source>
        <dbReference type="Proteomes" id="UP001415857"/>
    </source>
</evidence>
<keyword evidence="2" id="KW-0804">Transcription</keyword>
<comment type="similarity">
    <text evidence="1">Belongs to the mTERF family.</text>
</comment>
<dbReference type="Proteomes" id="UP001415857">
    <property type="component" value="Unassembled WGS sequence"/>
</dbReference>
<dbReference type="PANTHER" id="PTHR13068:SF166">
    <property type="entry name" value="TRANSCRIPTION TERMINATION FACTOR MTERF15, MITOCHONDRIAL-LIKE"/>
    <property type="match status" value="1"/>
</dbReference>
<accession>A0AAP0S153</accession>
<dbReference type="InterPro" id="IPR038538">
    <property type="entry name" value="MTERF_sf"/>
</dbReference>
<evidence type="ECO:0000256" key="2">
    <source>
        <dbReference type="ARBA" id="ARBA00022472"/>
    </source>
</evidence>
<reference evidence="4 5" key="1">
    <citation type="journal article" date="2024" name="Plant J.">
        <title>Genome sequences and population genomics reveal climatic adaptation and genomic divergence between two closely related sweetgum species.</title>
        <authorList>
            <person name="Xu W.Q."/>
            <person name="Ren C.Q."/>
            <person name="Zhang X.Y."/>
            <person name="Comes H.P."/>
            <person name="Liu X.H."/>
            <person name="Li Y.G."/>
            <person name="Kettle C.J."/>
            <person name="Jalonen R."/>
            <person name="Gaisberger H."/>
            <person name="Ma Y.Z."/>
            <person name="Qiu Y.X."/>
        </authorList>
    </citation>
    <scope>NUCLEOTIDE SEQUENCE [LARGE SCALE GENOMIC DNA]</scope>
    <source>
        <strain evidence="4">Hangzhou</strain>
    </source>
</reference>
<name>A0AAP0S153_LIQFO</name>
<comment type="caution">
    <text evidence="4">The sequence shown here is derived from an EMBL/GenBank/DDBJ whole genome shotgun (WGS) entry which is preliminary data.</text>
</comment>